<dbReference type="Proteomes" id="UP000033754">
    <property type="component" value="Unassembled WGS sequence"/>
</dbReference>
<name>A0A0F3N4C3_ANAPH</name>
<proteinExistence type="predicted"/>
<accession>A0A0F3N4C3</accession>
<evidence type="ECO:0000313" key="2">
    <source>
        <dbReference type="Proteomes" id="UP000033754"/>
    </source>
</evidence>
<sequence length="40" mass="4124">MASTAGSVESCCTASILESQCSQSAKHLVALIDGHIFTLL</sequence>
<evidence type="ECO:0000313" key="1">
    <source>
        <dbReference type="EMBL" id="KJV62920.1"/>
    </source>
</evidence>
<dbReference type="EMBL" id="LANT01000009">
    <property type="protein sequence ID" value="KJV62920.1"/>
    <property type="molecule type" value="Genomic_DNA"/>
</dbReference>
<protein>
    <submittedName>
        <fullName evidence="1">Uncharacterized protein</fullName>
    </submittedName>
</protein>
<dbReference type="AlphaFoldDB" id="A0A0F3N4C3"/>
<comment type="caution">
    <text evidence="1">The sequence shown here is derived from an EMBL/GenBank/DDBJ whole genome shotgun (WGS) entry which is preliminary data.</text>
</comment>
<reference evidence="1 2" key="1">
    <citation type="submission" date="2015-01" db="EMBL/GenBank/DDBJ databases">
        <title>Genome Sequencing of Rickettsiales.</title>
        <authorList>
            <person name="Daugherty S.C."/>
            <person name="Su Q."/>
            <person name="Abolude K."/>
            <person name="Beier-Sexton M."/>
            <person name="Carlyon J.A."/>
            <person name="Carter R."/>
            <person name="Day N.P."/>
            <person name="Dumler S.J."/>
            <person name="Dyachenko V."/>
            <person name="Godinez A."/>
            <person name="Kurtti T.J."/>
            <person name="Lichay M."/>
            <person name="Mullins K.E."/>
            <person name="Ott S."/>
            <person name="Pappas-Brown V."/>
            <person name="Paris D.H."/>
            <person name="Patel P."/>
            <person name="Richards A.L."/>
            <person name="Sadzewicz L."/>
            <person name="Sears K."/>
            <person name="Seidman D."/>
            <person name="Sengamalay N."/>
            <person name="Stenos J."/>
            <person name="Tallon L.J."/>
            <person name="Vincent G."/>
            <person name="Fraser C.M."/>
            <person name="Munderloh U."/>
            <person name="Dunning-Hotopp J.C."/>
        </authorList>
    </citation>
    <scope>NUCLEOTIDE SEQUENCE [LARGE SCALE GENOMIC DNA]</scope>
    <source>
        <strain evidence="1 2">NCH-1</strain>
    </source>
</reference>
<organism evidence="1 2">
    <name type="scientific">Anaplasma phagocytophilum str. NCH-1</name>
    <dbReference type="NCBI Taxonomy" id="1359161"/>
    <lineage>
        <taxon>Bacteria</taxon>
        <taxon>Pseudomonadati</taxon>
        <taxon>Pseudomonadota</taxon>
        <taxon>Alphaproteobacteria</taxon>
        <taxon>Rickettsiales</taxon>
        <taxon>Anaplasmataceae</taxon>
        <taxon>Anaplasma</taxon>
        <taxon>phagocytophilum group</taxon>
    </lineage>
</organism>
<gene>
    <name evidence="1" type="ORF">EPHNCH_1465</name>
</gene>